<evidence type="ECO:0000256" key="3">
    <source>
        <dbReference type="SAM" id="SignalP"/>
    </source>
</evidence>
<protein>
    <submittedName>
        <fullName evidence="5">Alpha/beta-hydrolase</fullName>
    </submittedName>
</protein>
<evidence type="ECO:0000313" key="5">
    <source>
        <dbReference type="EMBL" id="KAK3943383.1"/>
    </source>
</evidence>
<dbReference type="Proteomes" id="UP001303473">
    <property type="component" value="Unassembled WGS sequence"/>
</dbReference>
<name>A0AAN6S7Y5_9PEZI</name>
<comment type="caution">
    <text evidence="5">The sequence shown here is derived from an EMBL/GenBank/DDBJ whole genome shotgun (WGS) entry which is preliminary data.</text>
</comment>
<reference evidence="6" key="1">
    <citation type="journal article" date="2023" name="Mol. Phylogenet. Evol.">
        <title>Genome-scale phylogeny and comparative genomics of the fungal order Sordariales.</title>
        <authorList>
            <person name="Hensen N."/>
            <person name="Bonometti L."/>
            <person name="Westerberg I."/>
            <person name="Brannstrom I.O."/>
            <person name="Guillou S."/>
            <person name="Cros-Aarteil S."/>
            <person name="Calhoun S."/>
            <person name="Haridas S."/>
            <person name="Kuo A."/>
            <person name="Mondo S."/>
            <person name="Pangilinan J."/>
            <person name="Riley R."/>
            <person name="LaButti K."/>
            <person name="Andreopoulos B."/>
            <person name="Lipzen A."/>
            <person name="Chen C."/>
            <person name="Yan M."/>
            <person name="Daum C."/>
            <person name="Ng V."/>
            <person name="Clum A."/>
            <person name="Steindorff A."/>
            <person name="Ohm R.A."/>
            <person name="Martin F."/>
            <person name="Silar P."/>
            <person name="Natvig D.O."/>
            <person name="Lalanne C."/>
            <person name="Gautier V."/>
            <person name="Ament-Velasquez S.L."/>
            <person name="Kruys A."/>
            <person name="Hutchinson M.I."/>
            <person name="Powell A.J."/>
            <person name="Barry K."/>
            <person name="Miller A.N."/>
            <person name="Grigoriev I.V."/>
            <person name="Debuchy R."/>
            <person name="Gladieux P."/>
            <person name="Hiltunen Thoren M."/>
            <person name="Johannesson H."/>
        </authorList>
    </citation>
    <scope>NUCLEOTIDE SEQUENCE [LARGE SCALE GENOMIC DNA]</scope>
    <source>
        <strain evidence="6">CBS 340.73</strain>
    </source>
</reference>
<dbReference type="Gene3D" id="3.40.50.1820">
    <property type="entry name" value="alpha/beta hydrolase"/>
    <property type="match status" value="1"/>
</dbReference>
<keyword evidence="3" id="KW-0732">Signal</keyword>
<dbReference type="SUPFAM" id="SSF53474">
    <property type="entry name" value="alpha/beta-Hydrolases"/>
    <property type="match status" value="1"/>
</dbReference>
<dbReference type="PROSITE" id="PS00122">
    <property type="entry name" value="CARBOXYLESTERASE_B_1"/>
    <property type="match status" value="1"/>
</dbReference>
<comment type="similarity">
    <text evidence="1">Belongs to the type-B carboxylesterase/lipase family.</text>
</comment>
<dbReference type="PANTHER" id="PTHR11559">
    <property type="entry name" value="CARBOXYLESTERASE"/>
    <property type="match status" value="1"/>
</dbReference>
<dbReference type="InterPro" id="IPR019826">
    <property type="entry name" value="Carboxylesterase_B_AS"/>
</dbReference>
<dbReference type="InterPro" id="IPR050309">
    <property type="entry name" value="Type-B_Carboxylest/Lipase"/>
</dbReference>
<evidence type="ECO:0000313" key="6">
    <source>
        <dbReference type="Proteomes" id="UP001303473"/>
    </source>
</evidence>
<feature type="signal peptide" evidence="3">
    <location>
        <begin position="1"/>
        <end position="23"/>
    </location>
</feature>
<dbReference type="InterPro" id="IPR002018">
    <property type="entry name" value="CarbesteraseB"/>
</dbReference>
<dbReference type="Pfam" id="PF00135">
    <property type="entry name" value="COesterase"/>
    <property type="match status" value="1"/>
</dbReference>
<proteinExistence type="inferred from homology"/>
<evidence type="ECO:0000259" key="4">
    <source>
        <dbReference type="Pfam" id="PF00135"/>
    </source>
</evidence>
<keyword evidence="6" id="KW-1185">Reference proteome</keyword>
<accession>A0AAN6S7Y5</accession>
<organism evidence="5 6">
    <name type="scientific">Diplogelasinospora grovesii</name>
    <dbReference type="NCBI Taxonomy" id="303347"/>
    <lineage>
        <taxon>Eukaryota</taxon>
        <taxon>Fungi</taxon>
        <taxon>Dikarya</taxon>
        <taxon>Ascomycota</taxon>
        <taxon>Pezizomycotina</taxon>
        <taxon>Sordariomycetes</taxon>
        <taxon>Sordariomycetidae</taxon>
        <taxon>Sordariales</taxon>
        <taxon>Diplogelasinosporaceae</taxon>
        <taxon>Diplogelasinospora</taxon>
    </lineage>
</organism>
<gene>
    <name evidence="5" type="ORF">QBC46DRAFT_351548</name>
</gene>
<feature type="domain" description="Carboxylesterase type B" evidence="4">
    <location>
        <begin position="167"/>
        <end position="681"/>
    </location>
</feature>
<dbReference type="AlphaFoldDB" id="A0AAN6S7Y5"/>
<dbReference type="GO" id="GO:0016787">
    <property type="term" value="F:hydrolase activity"/>
    <property type="evidence" value="ECO:0007669"/>
    <property type="project" value="UniProtKB-KW"/>
</dbReference>
<sequence>MAPLRSLAAAAVIAIIAVQAAQSTSHLYLGGGLTILSQNNLDGAPNNGTAAILVSQPSPYYAAKTACMLLGEQPWNPDTSDFSAALNTAFIYQIYQNLSAADQIYWISKVNESDDACRGMDAAGKVYDLDCRSEVPTLCTQSAPISTSSYANNSREWQLTTFVGTRQVRGYRDYHTFKFRGLRYADRAERFTYSQMSTAMDSDGDEIDATNAGADCSQPVGDVKNGSSEDCLFANVWTPFLPPMGNIKKEQLKPVMLYLYGGGFTSGSGKNPNTDGTNLASRGDVVVVSVNYRVGSIGFLNLNDGVHKGNYGISDMVSALQWVNKYIRYFGGDPDRVTLFGESSGAQGTHIILGVEKAKGLFQRAIMQSGPDGYPSQGKVLSYGYYDTLQHNYDTTTKKVLKDAGCSNATDTMACLGKLSGFELVNLTTNANGVVVDGTYIKYHELVVNSTEGSYATNVTVMAGINRDESGVLIDDAPSNGSSFADYFNKKVAAHFSMPSNTTVLLGVEKWSPAALGLSGNFTTLAALTPDQIFNASMRIATDAVFTCFAWAKLWSGAKHGALKSSYAYEFNRTYQTSGYTRPWCVPPKTADRPNGDPDGEYYKCHAGEQMVVFGTVRRGGLPDRDGHDVPFMQLVIDYWSAFARTGDPNPDKGYLLARGHMTTLERVERTGRWEAVNPDKPTLRLLQWNGGQLPFGEGETCKALGAPLDVLEAH</sequence>
<evidence type="ECO:0000256" key="1">
    <source>
        <dbReference type="ARBA" id="ARBA00005964"/>
    </source>
</evidence>
<keyword evidence="2" id="KW-0378">Hydrolase</keyword>
<dbReference type="InterPro" id="IPR029058">
    <property type="entry name" value="AB_hydrolase_fold"/>
</dbReference>
<feature type="chain" id="PRO_5043054218" evidence="3">
    <location>
        <begin position="24"/>
        <end position="715"/>
    </location>
</feature>
<dbReference type="EMBL" id="MU853766">
    <property type="protein sequence ID" value="KAK3943383.1"/>
    <property type="molecule type" value="Genomic_DNA"/>
</dbReference>
<evidence type="ECO:0000256" key="2">
    <source>
        <dbReference type="ARBA" id="ARBA00022801"/>
    </source>
</evidence>